<comment type="caution">
    <text evidence="5">The sequence shown here is derived from an EMBL/GenBank/DDBJ whole genome shotgun (WGS) entry which is preliminary data.</text>
</comment>
<dbReference type="Gene3D" id="1.20.120.580">
    <property type="entry name" value="bsu32300-like"/>
    <property type="match status" value="1"/>
</dbReference>
<proteinExistence type="inferred from homology"/>
<dbReference type="PANTHER" id="PTHR33397">
    <property type="entry name" value="UPF0331 PROTEIN YUTE"/>
    <property type="match status" value="1"/>
</dbReference>
<keyword evidence="6" id="KW-1185">Reference proteome</keyword>
<sequence length="148" mass="17279">MYFVDRELIEKRLDYLENLLVRMAEQSGEGEDSRLVLERTGHMIIETMMDVGNQMIDGFIMRDPGSFDDIVDILLDEKVLTDEEGKGVKRLLPWRKVLLQEYTGIDHKALQSQFKKEMPYLLRFPGKIRMYLENELGPVSAFLPHKSD</sequence>
<organism evidence="5 6">
    <name type="scientific">Alteribacter lacisalsi</name>
    <dbReference type="NCBI Taxonomy" id="2045244"/>
    <lineage>
        <taxon>Bacteria</taxon>
        <taxon>Bacillati</taxon>
        <taxon>Bacillota</taxon>
        <taxon>Bacilli</taxon>
        <taxon>Bacillales</taxon>
        <taxon>Bacillaceae</taxon>
        <taxon>Alteribacter</taxon>
    </lineage>
</organism>
<evidence type="ECO:0000313" key="5">
    <source>
        <dbReference type="EMBL" id="PYZ95738.1"/>
    </source>
</evidence>
<reference evidence="5 6" key="1">
    <citation type="submission" date="2017-10" db="EMBL/GenBank/DDBJ databases">
        <title>Bacillus sp. nov., a halophilic bacterium isolated from a Yangshapao Lake.</title>
        <authorList>
            <person name="Wang H."/>
        </authorList>
    </citation>
    <scope>NUCLEOTIDE SEQUENCE [LARGE SCALE GENOMIC DNA]</scope>
    <source>
        <strain evidence="5 6">YSP-3</strain>
    </source>
</reference>
<keyword evidence="2" id="KW-0540">Nuclease</keyword>
<accession>A0A2W0HQ89</accession>
<dbReference type="PANTHER" id="PTHR33397:SF5">
    <property type="entry name" value="RNASE YUTE-RELATED"/>
    <property type="match status" value="1"/>
</dbReference>
<protein>
    <recommendedName>
        <fullName evidence="7">DUF86 domain-containing protein</fullName>
    </recommendedName>
</protein>
<evidence type="ECO:0008006" key="7">
    <source>
        <dbReference type="Google" id="ProtNLM"/>
    </source>
</evidence>
<dbReference type="InterPro" id="IPR008201">
    <property type="entry name" value="HepT-like"/>
</dbReference>
<dbReference type="GO" id="GO:0110001">
    <property type="term" value="C:toxin-antitoxin complex"/>
    <property type="evidence" value="ECO:0007669"/>
    <property type="project" value="InterPro"/>
</dbReference>
<keyword evidence="1" id="KW-1277">Toxin-antitoxin system</keyword>
<keyword evidence="3" id="KW-0378">Hydrolase</keyword>
<dbReference type="Pfam" id="PF01934">
    <property type="entry name" value="HepT-like"/>
    <property type="match status" value="1"/>
</dbReference>
<dbReference type="InterPro" id="IPR037038">
    <property type="entry name" value="HepT-like_sf"/>
</dbReference>
<gene>
    <name evidence="5" type="ORF">CR205_15200</name>
</gene>
<name>A0A2W0HQ89_9BACI</name>
<dbReference type="Proteomes" id="UP000248066">
    <property type="component" value="Unassembled WGS sequence"/>
</dbReference>
<evidence type="ECO:0000256" key="1">
    <source>
        <dbReference type="ARBA" id="ARBA00022649"/>
    </source>
</evidence>
<dbReference type="AlphaFoldDB" id="A0A2W0HQ89"/>
<dbReference type="InterPro" id="IPR052379">
    <property type="entry name" value="Type_VII_TA_RNase"/>
</dbReference>
<dbReference type="GO" id="GO:0016787">
    <property type="term" value="F:hydrolase activity"/>
    <property type="evidence" value="ECO:0007669"/>
    <property type="project" value="UniProtKB-KW"/>
</dbReference>
<dbReference type="GO" id="GO:0004540">
    <property type="term" value="F:RNA nuclease activity"/>
    <property type="evidence" value="ECO:0007669"/>
    <property type="project" value="InterPro"/>
</dbReference>
<evidence type="ECO:0000256" key="2">
    <source>
        <dbReference type="ARBA" id="ARBA00022722"/>
    </source>
</evidence>
<comment type="similarity">
    <text evidence="4">Belongs to the HepT RNase toxin family.</text>
</comment>
<evidence type="ECO:0000256" key="3">
    <source>
        <dbReference type="ARBA" id="ARBA00022801"/>
    </source>
</evidence>
<evidence type="ECO:0000313" key="6">
    <source>
        <dbReference type="Proteomes" id="UP000248066"/>
    </source>
</evidence>
<evidence type="ECO:0000256" key="4">
    <source>
        <dbReference type="ARBA" id="ARBA00024207"/>
    </source>
</evidence>
<dbReference type="RefSeq" id="WP_110521015.1">
    <property type="nucleotide sequence ID" value="NZ_PDOF01000003.1"/>
</dbReference>
<dbReference type="OrthoDB" id="2375467at2"/>
<dbReference type="EMBL" id="PDOF01000003">
    <property type="protein sequence ID" value="PYZ95738.1"/>
    <property type="molecule type" value="Genomic_DNA"/>
</dbReference>